<proteinExistence type="predicted"/>
<organism evidence="2">
    <name type="scientific">Nitratidesulfovibrio vulgaris (strain DSM 19637 / Miyazaki F)</name>
    <name type="common">Desulfovibrio vulgaris</name>
    <dbReference type="NCBI Taxonomy" id="883"/>
    <lineage>
        <taxon>Bacteria</taxon>
        <taxon>Pseudomonadati</taxon>
        <taxon>Thermodesulfobacteriota</taxon>
        <taxon>Desulfovibrionia</taxon>
        <taxon>Desulfovibrionales</taxon>
        <taxon>Desulfovibrionaceae</taxon>
        <taxon>Nitratidesulfovibrio</taxon>
    </lineage>
</organism>
<name>B8DNM7_NITV9</name>
<dbReference type="InterPro" id="IPR011055">
    <property type="entry name" value="Dup_hybrid_motif"/>
</dbReference>
<dbReference type="AlphaFoldDB" id="B8DNM7"/>
<reference evidence="2" key="1">
    <citation type="submission" date="2008-10" db="EMBL/GenBank/DDBJ databases">
        <title>Complete sequence of Desulfovibrio vulgaris str. 'Miyazaki F'.</title>
        <authorList>
            <person name="Lucas S."/>
            <person name="Copeland A."/>
            <person name="Lapidus A."/>
            <person name="Glavina del Rio T."/>
            <person name="Dalin E."/>
            <person name="Tice H."/>
            <person name="Bruce D."/>
            <person name="Goodwin L."/>
            <person name="Pitluck S."/>
            <person name="Sims D."/>
            <person name="Brettin T."/>
            <person name="Detter J.C."/>
            <person name="Han C."/>
            <person name="Larimer F."/>
            <person name="Land M."/>
            <person name="Hauser L."/>
            <person name="Kyrpides N."/>
            <person name="Mikhailova N."/>
            <person name="Hazen T.C."/>
            <person name="Richardson P."/>
        </authorList>
    </citation>
    <scope>NUCLEOTIDE SEQUENCE</scope>
    <source>
        <strain evidence="2">Miyazaki F</strain>
    </source>
</reference>
<dbReference type="HOGENOM" id="CLU_029425_5_1_7"/>
<dbReference type="SUPFAM" id="SSF51261">
    <property type="entry name" value="Duplicated hybrid motif"/>
    <property type="match status" value="1"/>
</dbReference>
<dbReference type="Pfam" id="PF01551">
    <property type="entry name" value="Peptidase_M23"/>
    <property type="match status" value="1"/>
</dbReference>
<evidence type="ECO:0000313" key="2">
    <source>
        <dbReference type="EMBL" id="ACL07084.1"/>
    </source>
</evidence>
<gene>
    <name evidence="2" type="ordered locus">DvMF_0123</name>
</gene>
<dbReference type="PANTHER" id="PTHR21666">
    <property type="entry name" value="PEPTIDASE-RELATED"/>
    <property type="match status" value="1"/>
</dbReference>
<accession>B8DNM7</accession>
<dbReference type="Gene3D" id="2.70.70.10">
    <property type="entry name" value="Glucose Permease (Domain IIA)"/>
    <property type="match status" value="1"/>
</dbReference>
<dbReference type="InterPro" id="IPR050570">
    <property type="entry name" value="Cell_wall_metabolism_enzyme"/>
</dbReference>
<dbReference type="STRING" id="883.DvMF_0123"/>
<dbReference type="KEGG" id="dvm:DvMF_0123"/>
<dbReference type="PANTHER" id="PTHR21666:SF270">
    <property type="entry name" value="MUREIN HYDROLASE ACTIVATOR ENVC"/>
    <property type="match status" value="1"/>
</dbReference>
<protein>
    <submittedName>
        <fullName evidence="2">Peptidase M23</fullName>
    </submittedName>
</protein>
<dbReference type="OrthoDB" id="9815245at2"/>
<dbReference type="GO" id="GO:0004222">
    <property type="term" value="F:metalloendopeptidase activity"/>
    <property type="evidence" value="ECO:0007669"/>
    <property type="project" value="TreeGrafter"/>
</dbReference>
<feature type="domain" description="M23ase beta-sheet core" evidence="1">
    <location>
        <begin position="225"/>
        <end position="319"/>
    </location>
</feature>
<dbReference type="eggNOG" id="COG0739">
    <property type="taxonomic scope" value="Bacteria"/>
</dbReference>
<dbReference type="Gene3D" id="2.60.40.1590">
    <property type="entry name" value="Peptidoglycan hydrolase domains"/>
    <property type="match status" value="1"/>
</dbReference>
<evidence type="ECO:0000259" key="1">
    <source>
        <dbReference type="Pfam" id="PF01551"/>
    </source>
</evidence>
<dbReference type="CDD" id="cd12797">
    <property type="entry name" value="M23_peptidase"/>
    <property type="match status" value="1"/>
</dbReference>
<dbReference type="InterPro" id="IPR016047">
    <property type="entry name" value="M23ase_b-sheet_dom"/>
</dbReference>
<sequence length="336" mass="35054">MQCFPFAGGDGRGAARLWSMPVAGRGLAVLLVALSVLSAALLLGVSATPALAAVLSLDAPESTGDGKPFVVTVTADAPGDVVLDWRGQAVTVPVTPADAGSGGSAGPARWIGQAILAVPLDTKPGTERLRARVVGQPKAEPAVTRAVAVVRAAYPEQRLTVEGKYVNPDKAALDRHEVERARVKAALALRTPERLWALPMARPVPGDVSSLFGLRRVFNGEPRAPHRGLDLRGEAGELVKACAAGRVVLAENHYFAGNSVYIDHGMGVVSMYFHLLAMDVAPGQMVARDQVIGRVGSTGRVTGPHLHFGMAVLGDMVDPQVLLDNAPANTGATTRE</sequence>
<dbReference type="EMBL" id="CP001197">
    <property type="protein sequence ID" value="ACL07084.1"/>
    <property type="molecule type" value="Genomic_DNA"/>
</dbReference>